<evidence type="ECO:0000313" key="2">
    <source>
        <dbReference type="Proteomes" id="UP001476798"/>
    </source>
</evidence>
<dbReference type="Proteomes" id="UP001476798">
    <property type="component" value="Unassembled WGS sequence"/>
</dbReference>
<reference evidence="1 2" key="1">
    <citation type="submission" date="2021-06" db="EMBL/GenBank/DDBJ databases">
        <authorList>
            <person name="Palmer J.M."/>
        </authorList>
    </citation>
    <scope>NUCLEOTIDE SEQUENCE [LARGE SCALE GENOMIC DNA]</scope>
    <source>
        <strain evidence="1 2">GA_2019</strain>
        <tissue evidence="1">Muscle</tissue>
    </source>
</reference>
<dbReference type="EMBL" id="JAHRIO010063645">
    <property type="protein sequence ID" value="MEQ2179689.1"/>
    <property type="molecule type" value="Genomic_DNA"/>
</dbReference>
<organism evidence="1 2">
    <name type="scientific">Goodea atripinnis</name>
    <dbReference type="NCBI Taxonomy" id="208336"/>
    <lineage>
        <taxon>Eukaryota</taxon>
        <taxon>Metazoa</taxon>
        <taxon>Chordata</taxon>
        <taxon>Craniata</taxon>
        <taxon>Vertebrata</taxon>
        <taxon>Euteleostomi</taxon>
        <taxon>Actinopterygii</taxon>
        <taxon>Neopterygii</taxon>
        <taxon>Teleostei</taxon>
        <taxon>Neoteleostei</taxon>
        <taxon>Acanthomorphata</taxon>
        <taxon>Ovalentaria</taxon>
        <taxon>Atherinomorphae</taxon>
        <taxon>Cyprinodontiformes</taxon>
        <taxon>Goodeidae</taxon>
        <taxon>Goodea</taxon>
    </lineage>
</organism>
<sequence>KQLPPPHLRFHPKEPNSGEILGTSWGRIKLPFANLAVTVKPALSCFKCTSLAANQNNSPLCFWMSALPVGMANGPSRSEAFSKDAQVWERPWSLEEIRQHSASWSLAADSGVSSSTGPQATAARWRFARTNTTFPTMQR</sequence>
<keyword evidence="2" id="KW-1185">Reference proteome</keyword>
<gene>
    <name evidence="1" type="ORF">GOODEAATRI_027707</name>
</gene>
<feature type="non-terminal residue" evidence="1">
    <location>
        <position position="1"/>
    </location>
</feature>
<evidence type="ECO:0000313" key="1">
    <source>
        <dbReference type="EMBL" id="MEQ2179689.1"/>
    </source>
</evidence>
<name>A0ABV0P8A5_9TELE</name>
<proteinExistence type="predicted"/>
<protein>
    <submittedName>
        <fullName evidence="1">Uncharacterized protein</fullName>
    </submittedName>
</protein>
<accession>A0ABV0P8A5</accession>
<comment type="caution">
    <text evidence="1">The sequence shown here is derived from an EMBL/GenBank/DDBJ whole genome shotgun (WGS) entry which is preliminary data.</text>
</comment>